<sequence length="284" mass="28636">MDPLVSSWSSGAGASSSRRPTAADLGTPDWDVDDAFAPSSSTIGRTGRDSLEPGHGRAGDDAPGGISPPVPSSFAAFRAAVTNQAPALDPGRPGLRVLLALGLVAAVVGGIYAWRSSPTPEPVAAPSPIHGSAAPPSDVVTPTTTPSVMVHVAGKVRKPGVYTLPGGSRVTDAVQAAGGVRTGTPTGSVNLARRVVDGEQIVVGAPGAPSGEGTIAAAPVPDVLDLNTATPDQLEQLPGVGEVLAARIAEFRTTHGGFSSVDQLREVTGIGDRKYAELKDKVRV</sequence>
<evidence type="ECO:0000259" key="2">
    <source>
        <dbReference type="SMART" id="SM00278"/>
    </source>
</evidence>
<dbReference type="PANTHER" id="PTHR21180:SF32">
    <property type="entry name" value="ENDONUCLEASE_EXONUCLEASE_PHOSPHATASE FAMILY DOMAIN-CONTAINING PROTEIN 1"/>
    <property type="match status" value="1"/>
</dbReference>
<comment type="caution">
    <text evidence="3">The sequence shown here is derived from an EMBL/GenBank/DDBJ whole genome shotgun (WGS) entry which is preliminary data.</text>
</comment>
<dbReference type="InterPro" id="IPR010994">
    <property type="entry name" value="RuvA_2-like"/>
</dbReference>
<dbReference type="PANTHER" id="PTHR21180">
    <property type="entry name" value="ENDONUCLEASE/EXONUCLEASE/PHOSPHATASE FAMILY DOMAIN-CONTAINING PROTEIN 1"/>
    <property type="match status" value="1"/>
</dbReference>
<dbReference type="Proteomes" id="UP001597368">
    <property type="component" value="Unassembled WGS sequence"/>
</dbReference>
<gene>
    <name evidence="3" type="ORF">ACFSKW_47335</name>
</gene>
<feature type="domain" description="Helix-hairpin-helix DNA-binding motif class 1" evidence="2">
    <location>
        <begin position="262"/>
        <end position="281"/>
    </location>
</feature>
<feature type="compositionally biased region" description="Low complexity" evidence="1">
    <location>
        <begin position="1"/>
        <end position="17"/>
    </location>
</feature>
<name>A0ABW4TEC6_9ACTN</name>
<dbReference type="InterPro" id="IPR003583">
    <property type="entry name" value="Hlx-hairpin-Hlx_DNA-bd_motif"/>
</dbReference>
<feature type="compositionally biased region" description="Basic and acidic residues" evidence="1">
    <location>
        <begin position="46"/>
        <end position="60"/>
    </location>
</feature>
<evidence type="ECO:0000313" key="4">
    <source>
        <dbReference type="Proteomes" id="UP001597368"/>
    </source>
</evidence>
<keyword evidence="4" id="KW-1185">Reference proteome</keyword>
<evidence type="ECO:0000313" key="3">
    <source>
        <dbReference type="EMBL" id="MFD1939101.1"/>
    </source>
</evidence>
<dbReference type="Pfam" id="PF12836">
    <property type="entry name" value="HHH_3"/>
    <property type="match status" value="1"/>
</dbReference>
<protein>
    <submittedName>
        <fullName evidence="3">Helix-hairpin-helix domain-containing protein</fullName>
    </submittedName>
</protein>
<proteinExistence type="predicted"/>
<dbReference type="SMART" id="SM00278">
    <property type="entry name" value="HhH1"/>
    <property type="match status" value="2"/>
</dbReference>
<accession>A0ABW4TEC6</accession>
<dbReference type="RefSeq" id="WP_379581186.1">
    <property type="nucleotide sequence ID" value="NZ_JBHUFV010000079.1"/>
</dbReference>
<dbReference type="SUPFAM" id="SSF47781">
    <property type="entry name" value="RuvA domain 2-like"/>
    <property type="match status" value="1"/>
</dbReference>
<reference evidence="4" key="1">
    <citation type="journal article" date="2019" name="Int. J. Syst. Evol. Microbiol.">
        <title>The Global Catalogue of Microorganisms (GCM) 10K type strain sequencing project: providing services to taxonomists for standard genome sequencing and annotation.</title>
        <authorList>
            <consortium name="The Broad Institute Genomics Platform"/>
            <consortium name="The Broad Institute Genome Sequencing Center for Infectious Disease"/>
            <person name="Wu L."/>
            <person name="Ma J."/>
        </authorList>
    </citation>
    <scope>NUCLEOTIDE SEQUENCE [LARGE SCALE GENOMIC DNA]</scope>
    <source>
        <strain evidence="4">ICMP 6774ER</strain>
    </source>
</reference>
<dbReference type="EMBL" id="JBHUFV010000079">
    <property type="protein sequence ID" value="MFD1939101.1"/>
    <property type="molecule type" value="Genomic_DNA"/>
</dbReference>
<feature type="domain" description="Helix-hairpin-helix DNA-binding motif class 1" evidence="2">
    <location>
        <begin position="232"/>
        <end position="251"/>
    </location>
</feature>
<feature type="region of interest" description="Disordered" evidence="1">
    <location>
        <begin position="1"/>
        <end position="70"/>
    </location>
</feature>
<dbReference type="Gene3D" id="3.10.560.10">
    <property type="entry name" value="Outer membrane lipoprotein wza domain like"/>
    <property type="match status" value="1"/>
</dbReference>
<dbReference type="Gene3D" id="1.10.150.320">
    <property type="entry name" value="Photosystem II 12 kDa extrinsic protein"/>
    <property type="match status" value="1"/>
</dbReference>
<organism evidence="3 4">
    <name type="scientific">Nonomuraea mangrovi</name>
    <dbReference type="NCBI Taxonomy" id="2316207"/>
    <lineage>
        <taxon>Bacteria</taxon>
        <taxon>Bacillati</taxon>
        <taxon>Actinomycetota</taxon>
        <taxon>Actinomycetes</taxon>
        <taxon>Streptosporangiales</taxon>
        <taxon>Streptosporangiaceae</taxon>
        <taxon>Nonomuraea</taxon>
    </lineage>
</organism>
<dbReference type="Pfam" id="PF10531">
    <property type="entry name" value="SLBB"/>
    <property type="match status" value="1"/>
</dbReference>
<evidence type="ECO:0000256" key="1">
    <source>
        <dbReference type="SAM" id="MobiDB-lite"/>
    </source>
</evidence>
<dbReference type="InterPro" id="IPR019554">
    <property type="entry name" value="Soluble_ligand-bd"/>
</dbReference>
<dbReference type="InterPro" id="IPR051675">
    <property type="entry name" value="Endo/Exo/Phosphatase_dom_1"/>
</dbReference>